<proteinExistence type="predicted"/>
<dbReference type="Pfam" id="PF00144">
    <property type="entry name" value="Beta-lactamase"/>
    <property type="match status" value="1"/>
</dbReference>
<dbReference type="Gene3D" id="3.40.710.10">
    <property type="entry name" value="DD-peptidase/beta-lactamase superfamily"/>
    <property type="match status" value="1"/>
</dbReference>
<organism evidence="3">
    <name type="scientific">uncultured spirochete</name>
    <dbReference type="NCBI Taxonomy" id="156406"/>
    <lineage>
        <taxon>Bacteria</taxon>
        <taxon>Pseudomonadati</taxon>
        <taxon>Spirochaetota</taxon>
        <taxon>Spirochaetia</taxon>
        <taxon>Spirochaetales</taxon>
        <taxon>environmental samples</taxon>
    </lineage>
</organism>
<dbReference type="PANTHER" id="PTHR46825">
    <property type="entry name" value="D-ALANYL-D-ALANINE-CARBOXYPEPTIDASE/ENDOPEPTIDASE AMPH"/>
    <property type="match status" value="1"/>
</dbReference>
<keyword evidence="1" id="KW-0812">Transmembrane</keyword>
<feature type="transmembrane region" description="Helical" evidence="1">
    <location>
        <begin position="383"/>
        <end position="406"/>
    </location>
</feature>
<dbReference type="InterPro" id="IPR001466">
    <property type="entry name" value="Beta-lactam-related"/>
</dbReference>
<dbReference type="PANTHER" id="PTHR46825:SF9">
    <property type="entry name" value="BETA-LACTAMASE-RELATED DOMAIN-CONTAINING PROTEIN"/>
    <property type="match status" value="1"/>
</dbReference>
<protein>
    <recommendedName>
        <fullName evidence="2">Beta-lactamase-related domain-containing protein</fullName>
    </recommendedName>
</protein>
<feature type="domain" description="Beta-lactamase-related" evidence="2">
    <location>
        <begin position="34"/>
        <end position="348"/>
    </location>
</feature>
<keyword evidence="1" id="KW-0472">Membrane</keyword>
<reference evidence="3" key="1">
    <citation type="submission" date="2017-02" db="EMBL/GenBank/DDBJ databases">
        <authorList>
            <person name="Regsiter A."/>
            <person name="William W."/>
        </authorList>
    </citation>
    <scope>NUCLEOTIDE SEQUENCE</scope>
    <source>
        <strain evidence="3">Bib</strain>
    </source>
</reference>
<dbReference type="InterPro" id="IPR050491">
    <property type="entry name" value="AmpC-like"/>
</dbReference>
<sequence>MKFLRSLVPWILVIVIILAALYLPDLGPENYKDFDSFFANERIRQGIAGYEVAIIKDGEIAFNKAYGFDGERKTLESATPLYLGPASEILTGTLLCQLVNEKKITLDAPIAQFIPELASLKARRASSAALDMPLTLRQLAAHRVAFPEKDLAAFDPGTTGLEAGLPDPELFLKSHFPTEKYTRSRLSYRIVGAILEKATGKPYSDLLESMITIPLGMYLTTAKPSSIAQIAVGSGSFFGLSFPYREKVPIDAAASDGIVTTSADIAKFLKFVVSPQRGQAIPGLSSSQTPLLYQPLYKDGDTGFGWRILESKDGRFIFQGGSIRGYASRIVIYPERNAAIAILSSQNGILISNFILPMLVTSAEQILFNGESRRPFPSWRAELVAGFIFFIYLLSIILQTLSSYSWARDLLKYRESSISQLYARFAFARTIGGLLLRVLAVVLAPFAAGYLVGRAVPYQELIAFEPGIASVLMTAMLFGVIRNISRIILYMRLRRA</sequence>
<dbReference type="SUPFAM" id="SSF56601">
    <property type="entry name" value="beta-lactamase/transpeptidase-like"/>
    <property type="match status" value="1"/>
</dbReference>
<dbReference type="EMBL" id="FWDM01000017">
    <property type="protein sequence ID" value="SLM12242.1"/>
    <property type="molecule type" value="Genomic_DNA"/>
</dbReference>
<evidence type="ECO:0000313" key="3">
    <source>
        <dbReference type="EMBL" id="SLM12242.1"/>
    </source>
</evidence>
<feature type="transmembrane region" description="Helical" evidence="1">
    <location>
        <begin position="468"/>
        <end position="489"/>
    </location>
</feature>
<feature type="transmembrane region" description="Helical" evidence="1">
    <location>
        <begin position="6"/>
        <end position="23"/>
    </location>
</feature>
<evidence type="ECO:0000256" key="1">
    <source>
        <dbReference type="SAM" id="Phobius"/>
    </source>
</evidence>
<keyword evidence="1" id="KW-1133">Transmembrane helix</keyword>
<accession>A0A3P3XHV8</accession>
<evidence type="ECO:0000259" key="2">
    <source>
        <dbReference type="Pfam" id="PF00144"/>
    </source>
</evidence>
<name>A0A3P3XHV8_9SPIR</name>
<gene>
    <name evidence="3" type="ORF">SPIROBIBN47_240021</name>
</gene>
<feature type="transmembrane region" description="Helical" evidence="1">
    <location>
        <begin position="426"/>
        <end position="448"/>
    </location>
</feature>
<dbReference type="InterPro" id="IPR012338">
    <property type="entry name" value="Beta-lactam/transpept-like"/>
</dbReference>
<dbReference type="AlphaFoldDB" id="A0A3P3XHV8"/>